<gene>
    <name evidence="1" type="ORF">LVIROSA_LOCUS30320</name>
</gene>
<dbReference type="PANTHER" id="PTHR33090">
    <property type="entry name" value="DUF3774 DOMAIN PROTEIN-RELATED"/>
    <property type="match status" value="1"/>
</dbReference>
<reference evidence="1 2" key="1">
    <citation type="submission" date="2022-01" db="EMBL/GenBank/DDBJ databases">
        <authorList>
            <person name="Xiong W."/>
            <person name="Schranz E."/>
        </authorList>
    </citation>
    <scope>NUCLEOTIDE SEQUENCE [LARGE SCALE GENOMIC DNA]</scope>
</reference>
<evidence type="ECO:0000313" key="2">
    <source>
        <dbReference type="Proteomes" id="UP001157418"/>
    </source>
</evidence>
<proteinExistence type="predicted"/>
<evidence type="ECO:0000313" key="1">
    <source>
        <dbReference type="EMBL" id="CAH1444494.1"/>
    </source>
</evidence>
<name>A0AAU9P353_9ASTR</name>
<dbReference type="Pfam" id="PF12609">
    <property type="entry name" value="DUF3774"/>
    <property type="match status" value="1"/>
</dbReference>
<dbReference type="AlphaFoldDB" id="A0AAU9P353"/>
<keyword evidence="2" id="KW-1185">Reference proteome</keyword>
<protein>
    <submittedName>
        <fullName evidence="1">Uncharacterized protein</fullName>
    </submittedName>
</protein>
<dbReference type="EMBL" id="CAKMRJ010005523">
    <property type="protein sequence ID" value="CAH1444494.1"/>
    <property type="molecule type" value="Genomic_DNA"/>
</dbReference>
<sequence>MIGFHRQNHTRGRMSGDVLRKAWVVAATTGSVEVLKDQGVARWNKPLMKISYCSSAVVTTGIFRANRGKEESMKKAMDMSFFGPNYC</sequence>
<comment type="caution">
    <text evidence="1">The sequence shown here is derived from an EMBL/GenBank/DDBJ whole genome shotgun (WGS) entry which is preliminary data.</text>
</comment>
<organism evidence="1 2">
    <name type="scientific">Lactuca virosa</name>
    <dbReference type="NCBI Taxonomy" id="75947"/>
    <lineage>
        <taxon>Eukaryota</taxon>
        <taxon>Viridiplantae</taxon>
        <taxon>Streptophyta</taxon>
        <taxon>Embryophyta</taxon>
        <taxon>Tracheophyta</taxon>
        <taxon>Spermatophyta</taxon>
        <taxon>Magnoliopsida</taxon>
        <taxon>eudicotyledons</taxon>
        <taxon>Gunneridae</taxon>
        <taxon>Pentapetalae</taxon>
        <taxon>asterids</taxon>
        <taxon>campanulids</taxon>
        <taxon>Asterales</taxon>
        <taxon>Asteraceae</taxon>
        <taxon>Cichorioideae</taxon>
        <taxon>Cichorieae</taxon>
        <taxon>Lactucinae</taxon>
        <taxon>Lactuca</taxon>
    </lineage>
</organism>
<dbReference type="Proteomes" id="UP001157418">
    <property type="component" value="Unassembled WGS sequence"/>
</dbReference>
<dbReference type="InterPro" id="IPR022251">
    <property type="entry name" value="DUF3774_wound-induced"/>
</dbReference>
<accession>A0AAU9P353</accession>